<feature type="chain" id="PRO_5047043807" description="DUF3558 domain-containing protein" evidence="1">
    <location>
        <begin position="26"/>
        <end position="183"/>
    </location>
</feature>
<name>A0ABN2ZDB2_9ACTN</name>
<evidence type="ECO:0008006" key="4">
    <source>
        <dbReference type="Google" id="ProtNLM"/>
    </source>
</evidence>
<accession>A0ABN2ZDB2</accession>
<reference evidence="3" key="1">
    <citation type="journal article" date="2019" name="Int. J. Syst. Evol. Microbiol.">
        <title>The Global Catalogue of Microorganisms (GCM) 10K type strain sequencing project: providing services to taxonomists for standard genome sequencing and annotation.</title>
        <authorList>
            <consortium name="The Broad Institute Genomics Platform"/>
            <consortium name="The Broad Institute Genome Sequencing Center for Infectious Disease"/>
            <person name="Wu L."/>
            <person name="Ma J."/>
        </authorList>
    </citation>
    <scope>NUCLEOTIDE SEQUENCE [LARGE SCALE GENOMIC DNA]</scope>
    <source>
        <strain evidence="3">JCM 16022</strain>
    </source>
</reference>
<dbReference type="Proteomes" id="UP001501771">
    <property type="component" value="Unassembled WGS sequence"/>
</dbReference>
<dbReference type="PROSITE" id="PS51257">
    <property type="entry name" value="PROKAR_LIPOPROTEIN"/>
    <property type="match status" value="1"/>
</dbReference>
<protein>
    <recommendedName>
        <fullName evidence="4">DUF3558 domain-containing protein</fullName>
    </recommendedName>
</protein>
<organism evidence="2 3">
    <name type="scientific">Nocardioides koreensis</name>
    <dbReference type="NCBI Taxonomy" id="433651"/>
    <lineage>
        <taxon>Bacteria</taxon>
        <taxon>Bacillati</taxon>
        <taxon>Actinomycetota</taxon>
        <taxon>Actinomycetes</taxon>
        <taxon>Propionibacteriales</taxon>
        <taxon>Nocardioidaceae</taxon>
        <taxon>Nocardioides</taxon>
    </lineage>
</organism>
<gene>
    <name evidence="2" type="ORF">GCM10009844_10180</name>
</gene>
<dbReference type="EMBL" id="BAAAQR010000002">
    <property type="protein sequence ID" value="GAA2140508.1"/>
    <property type="molecule type" value="Genomic_DNA"/>
</dbReference>
<feature type="signal peptide" evidence="1">
    <location>
        <begin position="1"/>
        <end position="25"/>
    </location>
</feature>
<keyword evidence="1" id="KW-0732">Signal</keyword>
<proteinExistence type="predicted"/>
<evidence type="ECO:0000256" key="1">
    <source>
        <dbReference type="SAM" id="SignalP"/>
    </source>
</evidence>
<evidence type="ECO:0000313" key="3">
    <source>
        <dbReference type="Proteomes" id="UP001501771"/>
    </source>
</evidence>
<keyword evidence="3" id="KW-1185">Reference proteome</keyword>
<comment type="caution">
    <text evidence="2">The sequence shown here is derived from an EMBL/GenBank/DDBJ whole genome shotgun (WGS) entry which is preliminary data.</text>
</comment>
<evidence type="ECO:0000313" key="2">
    <source>
        <dbReference type="EMBL" id="GAA2140508.1"/>
    </source>
</evidence>
<sequence length="183" mass="18720">MIGRMWSRVRTTLALLACAALTACSGNGSDATPTPSPTPTTLAVAPQQPHVAGRVPVTLLPGLTVMTDDECTPQEKRRVCSAEGTESWAPIGDPAAATLVEARTHLAGGHTSWTTVLRFASGSRATLQQATRAAAAAGGVVLVLARDRVLAAVPASDVHGTTAALTDLDKATAWDTVAAFGEP</sequence>